<name>A0A7K1L5K4_9ACTN</name>
<feature type="transmembrane region" description="Helical" evidence="1">
    <location>
        <begin position="56"/>
        <end position="74"/>
    </location>
</feature>
<sequence length="110" mass="11332">MDVCGVLVFVAIGRASHEEAGSVAGFAGTAWPFLVGLAAGWGVVRAWRRPGGLAPVGVGVWMTTVVVGMVLRVVSGQGTAFAFVLVALAFLALVLLGWRAVGTRLAPQRT</sequence>
<proteinExistence type="predicted"/>
<dbReference type="InterPro" id="IPR021414">
    <property type="entry name" value="DUF3054"/>
</dbReference>
<keyword evidence="1" id="KW-0472">Membrane</keyword>
<gene>
    <name evidence="2" type="ORF">GNZ18_24315</name>
</gene>
<keyword evidence="1" id="KW-1133">Transmembrane helix</keyword>
<evidence type="ECO:0000313" key="2">
    <source>
        <dbReference type="EMBL" id="MUN39697.1"/>
    </source>
</evidence>
<dbReference type="AlphaFoldDB" id="A0A7K1L5K4"/>
<evidence type="ECO:0000256" key="1">
    <source>
        <dbReference type="SAM" id="Phobius"/>
    </source>
</evidence>
<dbReference type="Pfam" id="PF11255">
    <property type="entry name" value="DUF3054"/>
    <property type="match status" value="1"/>
</dbReference>
<feature type="transmembrane region" description="Helical" evidence="1">
    <location>
        <begin position="25"/>
        <end position="44"/>
    </location>
</feature>
<dbReference type="EMBL" id="WOFH01000009">
    <property type="protein sequence ID" value="MUN39697.1"/>
    <property type="molecule type" value="Genomic_DNA"/>
</dbReference>
<reference evidence="2 3" key="1">
    <citation type="submission" date="2019-11" db="EMBL/GenBank/DDBJ databases">
        <authorList>
            <person name="Cao P."/>
        </authorList>
    </citation>
    <scope>NUCLEOTIDE SEQUENCE [LARGE SCALE GENOMIC DNA]</scope>
    <source>
        <strain evidence="2 3">NEAU-AAG5</strain>
    </source>
</reference>
<dbReference type="Proteomes" id="UP000432015">
    <property type="component" value="Unassembled WGS sequence"/>
</dbReference>
<comment type="caution">
    <text evidence="2">The sequence shown here is derived from an EMBL/GenBank/DDBJ whole genome shotgun (WGS) entry which is preliminary data.</text>
</comment>
<keyword evidence="1" id="KW-0812">Transmembrane</keyword>
<organism evidence="2 3">
    <name type="scientific">Actinomadura litoris</name>
    <dbReference type="NCBI Taxonomy" id="2678616"/>
    <lineage>
        <taxon>Bacteria</taxon>
        <taxon>Bacillati</taxon>
        <taxon>Actinomycetota</taxon>
        <taxon>Actinomycetes</taxon>
        <taxon>Streptosporangiales</taxon>
        <taxon>Thermomonosporaceae</taxon>
        <taxon>Actinomadura</taxon>
    </lineage>
</organism>
<feature type="transmembrane region" description="Helical" evidence="1">
    <location>
        <begin position="80"/>
        <end position="101"/>
    </location>
</feature>
<protein>
    <submittedName>
        <fullName evidence="2">DUF3054 family protein</fullName>
    </submittedName>
</protein>
<accession>A0A7K1L5K4</accession>
<evidence type="ECO:0000313" key="3">
    <source>
        <dbReference type="Proteomes" id="UP000432015"/>
    </source>
</evidence>
<keyword evidence="3" id="KW-1185">Reference proteome</keyword>